<keyword evidence="1" id="KW-1133">Transmembrane helix</keyword>
<dbReference type="RefSeq" id="WP_131359625.1">
    <property type="nucleotide sequence ID" value="NZ_SJKB01000007.1"/>
</dbReference>
<gene>
    <name evidence="2" type="ORF">E0H73_22195</name>
</gene>
<organism evidence="2 3">
    <name type="scientific">Kribbella pittospori</name>
    <dbReference type="NCBI Taxonomy" id="722689"/>
    <lineage>
        <taxon>Bacteria</taxon>
        <taxon>Bacillati</taxon>
        <taxon>Actinomycetota</taxon>
        <taxon>Actinomycetes</taxon>
        <taxon>Propionibacteriales</taxon>
        <taxon>Kribbellaceae</taxon>
        <taxon>Kribbella</taxon>
    </lineage>
</organism>
<feature type="transmembrane region" description="Helical" evidence="1">
    <location>
        <begin position="54"/>
        <end position="73"/>
    </location>
</feature>
<dbReference type="AlphaFoldDB" id="A0A4V6N4U6"/>
<comment type="caution">
    <text evidence="2">The sequence shown here is derived from an EMBL/GenBank/DDBJ whole genome shotgun (WGS) entry which is preliminary data.</text>
</comment>
<keyword evidence="1" id="KW-0812">Transmembrane</keyword>
<keyword evidence="1" id="KW-0472">Membrane</keyword>
<proteinExistence type="predicted"/>
<evidence type="ECO:0000313" key="2">
    <source>
        <dbReference type="EMBL" id="TCC59372.1"/>
    </source>
</evidence>
<sequence>MKTPDIDAAVRGLARPDHEITDAAWSELSANITNEPYERVVSLDSRRRSVRPRVLLAAACSLLIAGVVAATLVNQPAQDQPQALSFTERGDKLIVRVVDPNADPKRYNAEFKKMGLDIKVKSVPVSPPFVGTMVSFSSGSQREMDQLHRLAPGELCNGTLNASDPGCQEGLELPKNYDGSTEIQFGRKAKPGEMYKHSSSSATDKGELLAGLVLDDKTVAQVLPLIEARGVQVEGYLVGSGPKYDTKDSVPDNWYVYGSATRHPGKVSLYVDPDPAK</sequence>
<name>A0A4V6N4U6_9ACTN</name>
<keyword evidence="3" id="KW-1185">Reference proteome</keyword>
<dbReference type="Proteomes" id="UP000291144">
    <property type="component" value="Unassembled WGS sequence"/>
</dbReference>
<dbReference type="OrthoDB" id="3826074at2"/>
<reference evidence="2 3" key="1">
    <citation type="submission" date="2019-02" db="EMBL/GenBank/DDBJ databases">
        <title>Kribbella capetownensis sp. nov. and Kribbella speibonae sp. nov., isolated from soil.</title>
        <authorList>
            <person name="Curtis S.M."/>
            <person name="Norton I."/>
            <person name="Everest G.J."/>
            <person name="Meyers P.R."/>
        </authorList>
    </citation>
    <scope>NUCLEOTIDE SEQUENCE [LARGE SCALE GENOMIC DNA]</scope>
    <source>
        <strain evidence="2 3">NRRL B-24813</strain>
    </source>
</reference>
<protein>
    <submittedName>
        <fullName evidence="2">Uncharacterized protein</fullName>
    </submittedName>
</protein>
<dbReference type="EMBL" id="SJKB01000007">
    <property type="protein sequence ID" value="TCC59372.1"/>
    <property type="molecule type" value="Genomic_DNA"/>
</dbReference>
<evidence type="ECO:0000313" key="3">
    <source>
        <dbReference type="Proteomes" id="UP000291144"/>
    </source>
</evidence>
<evidence type="ECO:0000256" key="1">
    <source>
        <dbReference type="SAM" id="Phobius"/>
    </source>
</evidence>
<accession>A0A4V6N4U6</accession>